<dbReference type="InterPro" id="IPR002676">
    <property type="entry name" value="RimM_N"/>
</dbReference>
<evidence type="ECO:0000259" key="6">
    <source>
        <dbReference type="Pfam" id="PF01782"/>
    </source>
</evidence>
<dbReference type="InterPro" id="IPR011961">
    <property type="entry name" value="RimM"/>
</dbReference>
<evidence type="ECO:0000256" key="3">
    <source>
        <dbReference type="ARBA" id="ARBA00022552"/>
    </source>
</evidence>
<sequence>MLDAWGVKGWFKVQAYSQQADALFAAKHWFLRSDGPKPGRRTLKMLSVREHGEGIVASAEGVADRNGAEALRGWELWVSRTDFPRAGDGEYYWIDLIGLDVVNREAQPLGRVIGLIDTGPHAVLRILPPGVAEPAKPDQERLIPFVEAFVDDVDLAARQIRVDWGADY</sequence>
<dbReference type="NCBIfam" id="TIGR02273">
    <property type="entry name" value="16S_RimM"/>
    <property type="match status" value="1"/>
</dbReference>
<dbReference type="EMBL" id="JAJTWT010000008">
    <property type="protein sequence ID" value="MCE4539264.1"/>
    <property type="molecule type" value="Genomic_DNA"/>
</dbReference>
<dbReference type="HAMAP" id="MF_00014">
    <property type="entry name" value="Ribosome_mat_RimM"/>
    <property type="match status" value="1"/>
</dbReference>
<accession>A0ABS8XL06</accession>
<evidence type="ECO:0000256" key="5">
    <source>
        <dbReference type="HAMAP-Rule" id="MF_00014"/>
    </source>
</evidence>
<name>A0ABS8XL06_9BURK</name>
<dbReference type="Proteomes" id="UP001201463">
    <property type="component" value="Unassembled WGS sequence"/>
</dbReference>
<dbReference type="PANTHER" id="PTHR33692:SF1">
    <property type="entry name" value="RIBOSOME MATURATION FACTOR RIMM"/>
    <property type="match status" value="1"/>
</dbReference>
<evidence type="ECO:0000256" key="4">
    <source>
        <dbReference type="ARBA" id="ARBA00023186"/>
    </source>
</evidence>
<evidence type="ECO:0000259" key="7">
    <source>
        <dbReference type="Pfam" id="PF24986"/>
    </source>
</evidence>
<comment type="caution">
    <text evidence="8">The sequence shown here is derived from an EMBL/GenBank/DDBJ whole genome shotgun (WGS) entry which is preliminary data.</text>
</comment>
<comment type="function">
    <text evidence="5">An accessory protein needed during the final step in the assembly of 30S ribosomal subunit, possibly for assembly of the head region. Essential for efficient processing of 16S rRNA. May be needed both before and after RbfA during the maturation of 16S rRNA. It has affinity for free ribosomal 30S subunits but not for 70S ribosomes.</text>
</comment>
<dbReference type="PANTHER" id="PTHR33692">
    <property type="entry name" value="RIBOSOME MATURATION FACTOR RIMM"/>
    <property type="match status" value="1"/>
</dbReference>
<proteinExistence type="inferred from homology"/>
<dbReference type="InterPro" id="IPR009000">
    <property type="entry name" value="Transl_B-barrel_sf"/>
</dbReference>
<evidence type="ECO:0000256" key="1">
    <source>
        <dbReference type="ARBA" id="ARBA00022490"/>
    </source>
</evidence>
<dbReference type="Pfam" id="PF24986">
    <property type="entry name" value="PRC_RimM"/>
    <property type="match status" value="1"/>
</dbReference>
<protein>
    <recommendedName>
        <fullName evidence="5">Ribosome maturation factor RimM</fullName>
    </recommendedName>
</protein>
<dbReference type="InterPro" id="IPR056792">
    <property type="entry name" value="PRC_RimM"/>
</dbReference>
<organism evidence="8 9">
    <name type="scientific">Pelomonas caseinilytica</name>
    <dbReference type="NCBI Taxonomy" id="2906763"/>
    <lineage>
        <taxon>Bacteria</taxon>
        <taxon>Pseudomonadati</taxon>
        <taxon>Pseudomonadota</taxon>
        <taxon>Betaproteobacteria</taxon>
        <taxon>Burkholderiales</taxon>
        <taxon>Sphaerotilaceae</taxon>
        <taxon>Roseateles</taxon>
    </lineage>
</organism>
<dbReference type="SUPFAM" id="SSF50346">
    <property type="entry name" value="PRC-barrel domain"/>
    <property type="match status" value="1"/>
</dbReference>
<keyword evidence="4 5" id="KW-0143">Chaperone</keyword>
<evidence type="ECO:0000313" key="9">
    <source>
        <dbReference type="Proteomes" id="UP001201463"/>
    </source>
</evidence>
<comment type="subcellular location">
    <subcellularLocation>
        <location evidence="5">Cytoplasm</location>
    </subcellularLocation>
</comment>
<dbReference type="InterPro" id="IPR036976">
    <property type="entry name" value="RimM_N_sf"/>
</dbReference>
<dbReference type="Pfam" id="PF01782">
    <property type="entry name" value="RimM"/>
    <property type="match status" value="1"/>
</dbReference>
<comment type="subunit">
    <text evidence="5">Binds ribosomal protein uS19.</text>
</comment>
<reference evidence="8 9" key="1">
    <citation type="submission" date="2021-12" db="EMBL/GenBank/DDBJ databases">
        <title>Genome seq of p7.</title>
        <authorList>
            <person name="Seo T."/>
        </authorList>
    </citation>
    <scope>NUCLEOTIDE SEQUENCE [LARGE SCALE GENOMIC DNA]</scope>
    <source>
        <strain evidence="8 9">P7</strain>
    </source>
</reference>
<evidence type="ECO:0000313" key="8">
    <source>
        <dbReference type="EMBL" id="MCE4539264.1"/>
    </source>
</evidence>
<keyword evidence="2 5" id="KW-0690">Ribosome biogenesis</keyword>
<evidence type="ECO:0000256" key="2">
    <source>
        <dbReference type="ARBA" id="ARBA00022517"/>
    </source>
</evidence>
<keyword evidence="1 5" id="KW-0963">Cytoplasm</keyword>
<gene>
    <name evidence="5 8" type="primary">rimM</name>
    <name evidence="8" type="ORF">LXT12_18595</name>
</gene>
<dbReference type="InterPro" id="IPR011033">
    <property type="entry name" value="PRC_barrel-like_sf"/>
</dbReference>
<feature type="domain" description="RimM N-terminal" evidence="6">
    <location>
        <begin position="4"/>
        <end position="81"/>
    </location>
</feature>
<keyword evidence="3 5" id="KW-0698">rRNA processing</keyword>
<keyword evidence="9" id="KW-1185">Reference proteome</keyword>
<comment type="similarity">
    <text evidence="5">Belongs to the RimM family.</text>
</comment>
<comment type="domain">
    <text evidence="5">The PRC barrel domain binds ribosomal protein uS19.</text>
</comment>
<feature type="domain" description="Ribosome maturation factor RimM PRC barrel" evidence="7">
    <location>
        <begin position="93"/>
        <end position="164"/>
    </location>
</feature>
<dbReference type="SUPFAM" id="SSF50447">
    <property type="entry name" value="Translation proteins"/>
    <property type="match status" value="1"/>
</dbReference>
<dbReference type="Gene3D" id="2.40.30.60">
    <property type="entry name" value="RimM"/>
    <property type="match status" value="1"/>
</dbReference>
<dbReference type="Gene3D" id="2.30.30.240">
    <property type="entry name" value="PRC-barrel domain"/>
    <property type="match status" value="1"/>
</dbReference>